<keyword evidence="1" id="KW-0560">Oxidoreductase</keyword>
<evidence type="ECO:0000256" key="1">
    <source>
        <dbReference type="ARBA" id="ARBA00023002"/>
    </source>
</evidence>
<proteinExistence type="predicted"/>
<reference evidence="4" key="1">
    <citation type="journal article" date="2019" name="Int. J. Syst. Evol. Microbiol.">
        <title>The Global Catalogue of Microorganisms (GCM) 10K type strain sequencing project: providing services to taxonomists for standard genome sequencing and annotation.</title>
        <authorList>
            <consortium name="The Broad Institute Genomics Platform"/>
            <consortium name="The Broad Institute Genome Sequencing Center for Infectious Disease"/>
            <person name="Wu L."/>
            <person name="Ma J."/>
        </authorList>
    </citation>
    <scope>NUCLEOTIDE SEQUENCE [LARGE SCALE GENOMIC DNA]</scope>
    <source>
        <strain evidence="4">JCM 17705</strain>
    </source>
</reference>
<keyword evidence="4" id="KW-1185">Reference proteome</keyword>
<dbReference type="Gene3D" id="1.10.540.10">
    <property type="entry name" value="Acyl-CoA dehydrogenase/oxidase, N-terminal domain"/>
    <property type="match status" value="1"/>
</dbReference>
<dbReference type="RefSeq" id="WP_345213389.1">
    <property type="nucleotide sequence ID" value="NZ_BAABFT010000016.1"/>
</dbReference>
<gene>
    <name evidence="3" type="ORF">GCM10023149_44430</name>
</gene>
<dbReference type="InterPro" id="IPR009100">
    <property type="entry name" value="AcylCoA_DH/oxidase_NM_dom_sf"/>
</dbReference>
<accession>A0ABP8H986</accession>
<feature type="domain" description="Acyl-CoA dehydrogenase C-terminal" evidence="2">
    <location>
        <begin position="278"/>
        <end position="360"/>
    </location>
</feature>
<protein>
    <submittedName>
        <fullName evidence="3">Flavin-dependent monooxygenase</fullName>
    </submittedName>
</protein>
<dbReference type="InterPro" id="IPR013107">
    <property type="entry name" value="Acyl-CoA_DH_C"/>
</dbReference>
<dbReference type="InterPro" id="IPR037069">
    <property type="entry name" value="AcylCoA_DH/ox_N_sf"/>
</dbReference>
<evidence type="ECO:0000313" key="4">
    <source>
        <dbReference type="Proteomes" id="UP001500582"/>
    </source>
</evidence>
<dbReference type="SUPFAM" id="SSF56645">
    <property type="entry name" value="Acyl-CoA dehydrogenase NM domain-like"/>
    <property type="match status" value="1"/>
</dbReference>
<organism evidence="3 4">
    <name type="scientific">Mucilaginibacter gynuensis</name>
    <dbReference type="NCBI Taxonomy" id="1302236"/>
    <lineage>
        <taxon>Bacteria</taxon>
        <taxon>Pseudomonadati</taxon>
        <taxon>Bacteroidota</taxon>
        <taxon>Sphingobacteriia</taxon>
        <taxon>Sphingobacteriales</taxon>
        <taxon>Sphingobacteriaceae</taxon>
        <taxon>Mucilaginibacter</taxon>
    </lineage>
</organism>
<evidence type="ECO:0000259" key="2">
    <source>
        <dbReference type="Pfam" id="PF08028"/>
    </source>
</evidence>
<dbReference type="InterPro" id="IPR046373">
    <property type="entry name" value="Acyl-CoA_Oxase/DH_mid-dom_sf"/>
</dbReference>
<name>A0ABP8H986_9SPHI</name>
<sequence length="363" mass="39773">MTHPSTYLKPEWVQTIRDSVPAAEKAGKLQPDQLALIYEQQWFKFLVPKAYSGLQLALPEQVRLEEALSWASGSLGWVVTLCSGAGWFGGFLGADVAAEIFNNPQLCLAGSGAATGTATITDGGYIINGSWMYASGAHHATHLTANCSIYQGDEPVLNSDGTPLVLPFIFDRADVSLFSAWKYVGMMATGSDGYEVKNLFVKQDRCFKIDPDFSVIDDPLYRYAFLQLAEATLAANLSGLAVHFTDLCGPIFEERASREKTTESQKALLKELLQQTISNLEQCRSAFYEALDASWQAISNNILTEAELQQVSASSRRLAKAARESVDSLYTYCGLKAANPDTEINQVWRDMHTAGQHSLLTIS</sequence>
<dbReference type="Gene3D" id="2.40.110.10">
    <property type="entry name" value="Butyryl-CoA Dehydrogenase, subunit A, domain 2"/>
    <property type="match status" value="1"/>
</dbReference>
<dbReference type="EMBL" id="BAABFT010000016">
    <property type="protein sequence ID" value="GAA4336030.1"/>
    <property type="molecule type" value="Genomic_DNA"/>
</dbReference>
<comment type="caution">
    <text evidence="3">The sequence shown here is derived from an EMBL/GenBank/DDBJ whole genome shotgun (WGS) entry which is preliminary data.</text>
</comment>
<dbReference type="PIRSF" id="PIRSF016578">
    <property type="entry name" value="HsaA"/>
    <property type="match status" value="1"/>
</dbReference>
<dbReference type="Gene3D" id="1.20.140.10">
    <property type="entry name" value="Butyryl-CoA Dehydrogenase, subunit A, domain 3"/>
    <property type="match status" value="1"/>
</dbReference>
<dbReference type="Pfam" id="PF08028">
    <property type="entry name" value="Acyl-CoA_dh_2"/>
    <property type="match status" value="1"/>
</dbReference>
<evidence type="ECO:0000313" key="3">
    <source>
        <dbReference type="EMBL" id="GAA4336030.1"/>
    </source>
</evidence>
<dbReference type="GO" id="GO:0004497">
    <property type="term" value="F:monooxygenase activity"/>
    <property type="evidence" value="ECO:0007669"/>
    <property type="project" value="UniProtKB-KW"/>
</dbReference>
<dbReference type="Proteomes" id="UP001500582">
    <property type="component" value="Unassembled WGS sequence"/>
</dbReference>
<keyword evidence="3" id="KW-0503">Monooxygenase</keyword>